<dbReference type="InterPro" id="IPR010994">
    <property type="entry name" value="RuvA_2-like"/>
</dbReference>
<keyword evidence="4" id="KW-0378">Hydrolase</keyword>
<dbReference type="RefSeq" id="WP_045056697.1">
    <property type="nucleotide sequence ID" value="NZ_CAWMDP010000029.1"/>
</dbReference>
<dbReference type="AlphaFoldDB" id="A0A0D8ZN17"/>
<dbReference type="PANTHER" id="PTHR43856:SF1">
    <property type="entry name" value="MITOCHONDRIAL CARDIOLIPIN HYDROLASE"/>
    <property type="match status" value="1"/>
</dbReference>
<dbReference type="OrthoDB" id="155099at2"/>
<gene>
    <name evidence="8" type="ORF">UH38_21210</name>
</gene>
<comment type="caution">
    <text evidence="8">The sequence shown here is derived from an EMBL/GenBank/DDBJ whole genome shotgun (WGS) entry which is preliminary data.</text>
</comment>
<dbReference type="PROSITE" id="PS50035">
    <property type="entry name" value="PLD"/>
    <property type="match status" value="2"/>
</dbReference>
<evidence type="ECO:0000256" key="5">
    <source>
        <dbReference type="ARBA" id="ARBA00022963"/>
    </source>
</evidence>
<evidence type="ECO:0000256" key="3">
    <source>
        <dbReference type="ARBA" id="ARBA00012027"/>
    </source>
</evidence>
<evidence type="ECO:0000256" key="2">
    <source>
        <dbReference type="ARBA" id="ARBA00008664"/>
    </source>
</evidence>
<dbReference type="SMART" id="SM00155">
    <property type="entry name" value="PLDc"/>
    <property type="match status" value="2"/>
</dbReference>
<evidence type="ECO:0000313" key="8">
    <source>
        <dbReference type="EMBL" id="KJH69859.1"/>
    </source>
</evidence>
<dbReference type="InterPro" id="IPR003583">
    <property type="entry name" value="Hlx-hairpin-Hlx_DNA-bd_motif"/>
</dbReference>
<comment type="catalytic activity">
    <reaction evidence="1">
        <text>a 1,2-diacyl-sn-glycero-3-phosphocholine + H2O = a 1,2-diacyl-sn-glycero-3-phosphate + choline + H(+)</text>
        <dbReference type="Rhea" id="RHEA:14445"/>
        <dbReference type="ChEBI" id="CHEBI:15354"/>
        <dbReference type="ChEBI" id="CHEBI:15377"/>
        <dbReference type="ChEBI" id="CHEBI:15378"/>
        <dbReference type="ChEBI" id="CHEBI:57643"/>
        <dbReference type="ChEBI" id="CHEBI:58608"/>
        <dbReference type="EC" id="3.1.4.4"/>
    </reaction>
</comment>
<dbReference type="InterPro" id="IPR001736">
    <property type="entry name" value="PLipase_D/transphosphatidylase"/>
</dbReference>
<accession>A0A0D8ZN17</accession>
<dbReference type="SMART" id="SM00278">
    <property type="entry name" value="HhH1"/>
    <property type="match status" value="2"/>
</dbReference>
<dbReference type="PATRIC" id="fig|1618023.3.peg.2541"/>
<dbReference type="CDD" id="cd09116">
    <property type="entry name" value="PLDc_Nuc_like"/>
    <property type="match status" value="1"/>
</dbReference>
<protein>
    <recommendedName>
        <fullName evidence="3">phospholipase D</fullName>
        <ecNumber evidence="3">3.1.4.4</ecNumber>
    </recommendedName>
</protein>
<dbReference type="PANTHER" id="PTHR43856">
    <property type="entry name" value="CARDIOLIPIN HYDROLASE"/>
    <property type="match status" value="1"/>
</dbReference>
<dbReference type="InterPro" id="IPR051406">
    <property type="entry name" value="PLD_domain"/>
</dbReference>
<dbReference type="EC" id="3.1.4.4" evidence="3"/>
<dbReference type="Proteomes" id="UP000032452">
    <property type="component" value="Unassembled WGS sequence"/>
</dbReference>
<organism evidence="8 9">
    <name type="scientific">Aliterella atlantica CENA595</name>
    <dbReference type="NCBI Taxonomy" id="1618023"/>
    <lineage>
        <taxon>Bacteria</taxon>
        <taxon>Bacillati</taxon>
        <taxon>Cyanobacteriota</taxon>
        <taxon>Cyanophyceae</taxon>
        <taxon>Chroococcidiopsidales</taxon>
        <taxon>Aliterellaceae</taxon>
        <taxon>Aliterella</taxon>
    </lineage>
</organism>
<dbReference type="Pfam" id="PF12836">
    <property type="entry name" value="HHH_3"/>
    <property type="match status" value="1"/>
</dbReference>
<dbReference type="GO" id="GO:0006281">
    <property type="term" value="P:DNA repair"/>
    <property type="evidence" value="ECO:0007669"/>
    <property type="project" value="InterPro"/>
</dbReference>
<feature type="domain" description="PLD phosphodiesterase" evidence="7">
    <location>
        <begin position="181"/>
        <end position="208"/>
    </location>
</feature>
<comment type="similarity">
    <text evidence="2">Belongs to the phospholipase D family.</text>
</comment>
<dbReference type="CDD" id="cd09173">
    <property type="entry name" value="PLDc_Nuc_like_unchar1_2"/>
    <property type="match status" value="1"/>
</dbReference>
<proteinExistence type="inferred from homology"/>
<dbReference type="PROSITE" id="PS51257">
    <property type="entry name" value="PROKAR_LIPOPROTEIN"/>
    <property type="match status" value="1"/>
</dbReference>
<evidence type="ECO:0000256" key="4">
    <source>
        <dbReference type="ARBA" id="ARBA00022801"/>
    </source>
</evidence>
<keyword evidence="6" id="KW-0443">Lipid metabolism</keyword>
<dbReference type="SUPFAM" id="SSF47781">
    <property type="entry name" value="RuvA domain 2-like"/>
    <property type="match status" value="1"/>
</dbReference>
<dbReference type="InterPro" id="IPR025202">
    <property type="entry name" value="PLD-like_dom"/>
</dbReference>
<dbReference type="Gene3D" id="3.30.870.10">
    <property type="entry name" value="Endonuclease Chain A"/>
    <property type="match status" value="2"/>
</dbReference>
<dbReference type="Gene3D" id="1.10.150.320">
    <property type="entry name" value="Photosystem II 12 kDa extrinsic protein"/>
    <property type="match status" value="1"/>
</dbReference>
<name>A0A0D8ZN17_9CYAN</name>
<evidence type="ECO:0000256" key="6">
    <source>
        <dbReference type="ARBA" id="ARBA00023098"/>
    </source>
</evidence>
<dbReference type="GO" id="GO:0006793">
    <property type="term" value="P:phosphorus metabolic process"/>
    <property type="evidence" value="ECO:0007669"/>
    <property type="project" value="UniProtKB-ARBA"/>
</dbReference>
<evidence type="ECO:0000259" key="7">
    <source>
        <dbReference type="PROSITE" id="PS50035"/>
    </source>
</evidence>
<dbReference type="GO" id="GO:0016891">
    <property type="term" value="F:RNA endonuclease activity producing 5'-phosphomonoesters, hydrolytic mechanism"/>
    <property type="evidence" value="ECO:0007669"/>
    <property type="project" value="TreeGrafter"/>
</dbReference>
<dbReference type="InterPro" id="IPR018247">
    <property type="entry name" value="EF_Hand_1_Ca_BS"/>
</dbReference>
<keyword evidence="5" id="KW-0442">Lipid degradation</keyword>
<reference evidence="8 9" key="1">
    <citation type="submission" date="2015-02" db="EMBL/GenBank/DDBJ databases">
        <title>Draft genome of a novel marine cyanobacterium (Chroococcales) isolated from South Atlantic Ocean.</title>
        <authorList>
            <person name="Rigonato J."/>
            <person name="Alvarenga D.O."/>
            <person name="Branco L.H."/>
            <person name="Varani A.M."/>
            <person name="Brandini F.P."/>
            <person name="Fiore M.F."/>
        </authorList>
    </citation>
    <scope>NUCLEOTIDE SEQUENCE [LARGE SCALE GENOMIC DNA]</scope>
    <source>
        <strain evidence="8 9">CENA595</strain>
    </source>
</reference>
<dbReference type="SUPFAM" id="SSF56024">
    <property type="entry name" value="Phospholipase D/nuclease"/>
    <property type="match status" value="2"/>
</dbReference>
<sequence length="536" mass="59218">MQFVKRYFYASISIFLVACQGLPASQHPLPLPQDPLIQVYFNHTESSKYQAPLRQQQRLGDDLEQKIVDAISAAKFTVDVAVQELRLPRIARALVEKQQAGVKVRVILENTYNRPWSELTATELDKLAPRDRLRYAELRQLSDLNRDGELSTEEISQGDAVLILRQAKVPLIDDTADGSAGSNLMHHKFVVVDNRTLIVTSANFTSSDIHGDITNPQSTGNANNLLQIDSLELASLFTDEFNSMWGDGVGKLPDSKFGIQKPVRPARQLQVGNIAVDVQFSPNSATLPWSQSTNGLIGKTLNSSTQSVDMALFVFSEQRLANILASEHDSGVQIRALIDPDFIYRPYSEALDMMGVSLANKCKYEADNRPWQNAIATVGVPLLVKGDLLHHKFAVVDKQIAIAGSHNWSQAANHSNDEALLVIHSPIVAAHYKQEFERLYSNAQLGLPDSLQQKIEKAQKQCPSIQTTVSPQPAVQVNLNTATEAELAALPGVGEKLAQRIIQARQQKPFTSLSDLDRVPGVGDKLLQKIGDRVTW</sequence>
<dbReference type="PROSITE" id="PS00018">
    <property type="entry name" value="EF_HAND_1"/>
    <property type="match status" value="1"/>
</dbReference>
<evidence type="ECO:0000256" key="1">
    <source>
        <dbReference type="ARBA" id="ARBA00000798"/>
    </source>
</evidence>
<dbReference type="EMBL" id="JYON01000032">
    <property type="protein sequence ID" value="KJH69859.1"/>
    <property type="molecule type" value="Genomic_DNA"/>
</dbReference>
<dbReference type="GO" id="GO:0003677">
    <property type="term" value="F:DNA binding"/>
    <property type="evidence" value="ECO:0007669"/>
    <property type="project" value="InterPro"/>
</dbReference>
<dbReference type="Pfam" id="PF13091">
    <property type="entry name" value="PLDc_2"/>
    <property type="match status" value="2"/>
</dbReference>
<keyword evidence="9" id="KW-1185">Reference proteome</keyword>
<dbReference type="GO" id="GO:0016042">
    <property type="term" value="P:lipid catabolic process"/>
    <property type="evidence" value="ECO:0007669"/>
    <property type="project" value="UniProtKB-KW"/>
</dbReference>
<dbReference type="STRING" id="1618023.UH38_21210"/>
<dbReference type="GO" id="GO:0004630">
    <property type="term" value="F:phospholipase D activity"/>
    <property type="evidence" value="ECO:0007669"/>
    <property type="project" value="UniProtKB-EC"/>
</dbReference>
<feature type="domain" description="PLD phosphodiesterase" evidence="7">
    <location>
        <begin position="385"/>
        <end position="412"/>
    </location>
</feature>
<evidence type="ECO:0000313" key="9">
    <source>
        <dbReference type="Proteomes" id="UP000032452"/>
    </source>
</evidence>